<feature type="region of interest" description="Disordered" evidence="1">
    <location>
        <begin position="1"/>
        <end position="58"/>
    </location>
</feature>
<reference evidence="2 3" key="1">
    <citation type="journal article" date="2018" name="Front. Plant Sci.">
        <title>Red Clover (Trifolium pratense) and Zigzag Clover (T. medium) - A Picture of Genomic Similarities and Differences.</title>
        <authorList>
            <person name="Dluhosova J."/>
            <person name="Istvanek J."/>
            <person name="Nedelnik J."/>
            <person name="Repkova J."/>
        </authorList>
    </citation>
    <scope>NUCLEOTIDE SEQUENCE [LARGE SCALE GENOMIC DNA]</scope>
    <source>
        <strain evidence="3">cv. 10/8</strain>
        <tissue evidence="2">Leaf</tissue>
    </source>
</reference>
<feature type="compositionally biased region" description="Basic residues" evidence="1">
    <location>
        <begin position="18"/>
        <end position="28"/>
    </location>
</feature>
<evidence type="ECO:0000313" key="3">
    <source>
        <dbReference type="Proteomes" id="UP000265520"/>
    </source>
</evidence>
<sequence length="165" mass="19961">RREVDRGYERAWQESDHYRHRSTSKTRGRFLNQRSRSPSNHHRARIQPRSVGRDSRYSMDHDRLFHRSGFHHHVTRRGSSFQPGARTRSFSAKQFQIPIKQDHDTRPVHTFQQTGLRQQLNNDDRRRQEGSEFWRRSREGRSRVRRSKEDENFVSGVGKEYYNDV</sequence>
<accession>A0A392QZ40</accession>
<feature type="compositionally biased region" description="Basic and acidic residues" evidence="1">
    <location>
        <begin position="122"/>
        <end position="151"/>
    </location>
</feature>
<dbReference type="EMBL" id="LXQA010170462">
    <property type="protein sequence ID" value="MCI29132.1"/>
    <property type="molecule type" value="Genomic_DNA"/>
</dbReference>
<feature type="non-terminal residue" evidence="2">
    <location>
        <position position="1"/>
    </location>
</feature>
<evidence type="ECO:0000313" key="2">
    <source>
        <dbReference type="EMBL" id="MCI29132.1"/>
    </source>
</evidence>
<proteinExistence type="predicted"/>
<organism evidence="2 3">
    <name type="scientific">Trifolium medium</name>
    <dbReference type="NCBI Taxonomy" id="97028"/>
    <lineage>
        <taxon>Eukaryota</taxon>
        <taxon>Viridiplantae</taxon>
        <taxon>Streptophyta</taxon>
        <taxon>Embryophyta</taxon>
        <taxon>Tracheophyta</taxon>
        <taxon>Spermatophyta</taxon>
        <taxon>Magnoliopsida</taxon>
        <taxon>eudicotyledons</taxon>
        <taxon>Gunneridae</taxon>
        <taxon>Pentapetalae</taxon>
        <taxon>rosids</taxon>
        <taxon>fabids</taxon>
        <taxon>Fabales</taxon>
        <taxon>Fabaceae</taxon>
        <taxon>Papilionoideae</taxon>
        <taxon>50 kb inversion clade</taxon>
        <taxon>NPAAA clade</taxon>
        <taxon>Hologalegina</taxon>
        <taxon>IRL clade</taxon>
        <taxon>Trifolieae</taxon>
        <taxon>Trifolium</taxon>
    </lineage>
</organism>
<dbReference type="Proteomes" id="UP000265520">
    <property type="component" value="Unassembled WGS sequence"/>
</dbReference>
<name>A0A392QZ40_9FABA</name>
<evidence type="ECO:0000256" key="1">
    <source>
        <dbReference type="SAM" id="MobiDB-lite"/>
    </source>
</evidence>
<protein>
    <submittedName>
        <fullName evidence="2">Uncharacterized protein</fullName>
    </submittedName>
</protein>
<keyword evidence="3" id="KW-1185">Reference proteome</keyword>
<feature type="region of interest" description="Disordered" evidence="1">
    <location>
        <begin position="121"/>
        <end position="151"/>
    </location>
</feature>
<feature type="non-terminal residue" evidence="2">
    <location>
        <position position="165"/>
    </location>
</feature>
<feature type="compositionally biased region" description="Basic and acidic residues" evidence="1">
    <location>
        <begin position="1"/>
        <end position="17"/>
    </location>
</feature>
<comment type="caution">
    <text evidence="2">The sequence shown here is derived from an EMBL/GenBank/DDBJ whole genome shotgun (WGS) entry which is preliminary data.</text>
</comment>
<dbReference type="AlphaFoldDB" id="A0A392QZ40"/>